<name>A0A4Z2EA55_9TELE</name>
<dbReference type="GO" id="GO:0005737">
    <property type="term" value="C:cytoplasm"/>
    <property type="evidence" value="ECO:0007669"/>
    <property type="project" value="TreeGrafter"/>
</dbReference>
<keyword evidence="2" id="KW-0436">Ligase</keyword>
<evidence type="ECO:0000256" key="1">
    <source>
        <dbReference type="SAM" id="MobiDB-lite"/>
    </source>
</evidence>
<dbReference type="PANTHER" id="PTHR46088:SF1">
    <property type="entry name" value="TUBULIN--TYROSINE LIGASE-LIKE PROTEIN 12"/>
    <property type="match status" value="1"/>
</dbReference>
<dbReference type="InterPro" id="IPR027749">
    <property type="entry name" value="TTLL12"/>
</dbReference>
<feature type="compositionally biased region" description="Basic residues" evidence="1">
    <location>
        <begin position="91"/>
        <end position="112"/>
    </location>
</feature>
<dbReference type="OrthoDB" id="60477at2759"/>
<dbReference type="Proteomes" id="UP000314294">
    <property type="component" value="Unassembled WGS sequence"/>
</dbReference>
<dbReference type="InterPro" id="IPR004344">
    <property type="entry name" value="TTL/TTLL_fam"/>
</dbReference>
<sequence length="284" mass="32508">MSQVRSHLTHPRFQLTEDEEEADIMWLSRHIKDYRKLSEERPHVMLNQFPCESLVTTKDCMAAVARRVGGGSAPDWLPETFNLQSELPQFVKRHQERQRRSGPHGATPRKTRAANQLGEDNHWICKPWNLARGLDTHVTNNMDYIIRQRESTPKTSAPPLNNGSLYHGSRGPEPRPPGPERTFSLDHLDDYQKHFTVMNYSEAAELKQDSSMDHICVPPSQAEVFQAFGEFFRAAASRPAPYGVCPYPASRAIYAVDLMLKWSTAPNGERWFCQNLTRVQELLP</sequence>
<dbReference type="GO" id="GO:0016874">
    <property type="term" value="F:ligase activity"/>
    <property type="evidence" value="ECO:0007669"/>
    <property type="project" value="UniProtKB-KW"/>
</dbReference>
<dbReference type="PANTHER" id="PTHR46088">
    <property type="entry name" value="TUBULIN--TYROSINE LIGASE-LIKE PROTEIN 12"/>
    <property type="match status" value="1"/>
</dbReference>
<organism evidence="2 3">
    <name type="scientific">Liparis tanakae</name>
    <name type="common">Tanaka's snailfish</name>
    <dbReference type="NCBI Taxonomy" id="230148"/>
    <lineage>
        <taxon>Eukaryota</taxon>
        <taxon>Metazoa</taxon>
        <taxon>Chordata</taxon>
        <taxon>Craniata</taxon>
        <taxon>Vertebrata</taxon>
        <taxon>Euteleostomi</taxon>
        <taxon>Actinopterygii</taxon>
        <taxon>Neopterygii</taxon>
        <taxon>Teleostei</taxon>
        <taxon>Neoteleostei</taxon>
        <taxon>Acanthomorphata</taxon>
        <taxon>Eupercaria</taxon>
        <taxon>Perciformes</taxon>
        <taxon>Cottioidei</taxon>
        <taxon>Cottales</taxon>
        <taxon>Liparidae</taxon>
        <taxon>Liparis</taxon>
    </lineage>
</organism>
<accession>A0A4Z2EA55</accession>
<feature type="region of interest" description="Disordered" evidence="1">
    <location>
        <begin position="149"/>
        <end position="180"/>
    </location>
</feature>
<keyword evidence="3" id="KW-1185">Reference proteome</keyword>
<comment type="caution">
    <text evidence="2">The sequence shown here is derived from an EMBL/GenBank/DDBJ whole genome shotgun (WGS) entry which is preliminary data.</text>
</comment>
<evidence type="ECO:0000313" key="2">
    <source>
        <dbReference type="EMBL" id="TNN25635.1"/>
    </source>
</evidence>
<dbReference type="PROSITE" id="PS51221">
    <property type="entry name" value="TTL"/>
    <property type="match status" value="1"/>
</dbReference>
<reference evidence="2 3" key="1">
    <citation type="submission" date="2019-03" db="EMBL/GenBank/DDBJ databases">
        <title>First draft genome of Liparis tanakae, snailfish: a comprehensive survey of snailfish specific genes.</title>
        <authorList>
            <person name="Kim W."/>
            <person name="Song I."/>
            <person name="Jeong J.-H."/>
            <person name="Kim D."/>
            <person name="Kim S."/>
            <person name="Ryu S."/>
            <person name="Song J.Y."/>
            <person name="Lee S.K."/>
        </authorList>
    </citation>
    <scope>NUCLEOTIDE SEQUENCE [LARGE SCALE GENOMIC DNA]</scope>
    <source>
        <tissue evidence="2">Muscle</tissue>
    </source>
</reference>
<feature type="compositionally biased region" description="Polar residues" evidence="1">
    <location>
        <begin position="153"/>
        <end position="164"/>
    </location>
</feature>
<gene>
    <name evidence="2" type="primary">Ttll12</name>
    <name evidence="2" type="ORF">EYF80_064233</name>
</gene>
<evidence type="ECO:0000313" key="3">
    <source>
        <dbReference type="Proteomes" id="UP000314294"/>
    </source>
</evidence>
<dbReference type="EMBL" id="SRLO01012038">
    <property type="protein sequence ID" value="TNN25635.1"/>
    <property type="molecule type" value="Genomic_DNA"/>
</dbReference>
<proteinExistence type="predicted"/>
<dbReference type="Pfam" id="PF03133">
    <property type="entry name" value="TTL"/>
    <property type="match status" value="1"/>
</dbReference>
<protein>
    <submittedName>
        <fullName evidence="2">Tubulin--tyrosine ligase-like protein 12</fullName>
    </submittedName>
</protein>
<dbReference type="AlphaFoldDB" id="A0A4Z2EA55"/>
<feature type="region of interest" description="Disordered" evidence="1">
    <location>
        <begin position="91"/>
        <end position="115"/>
    </location>
</feature>